<dbReference type="FunFam" id="3.30.420.10:FF:000045">
    <property type="entry name" value="3'-5' exonuclease DinG"/>
    <property type="match status" value="1"/>
</dbReference>
<dbReference type="InterPro" id="IPR035901">
    <property type="entry name" value="GIY-YIG_endonuc_sf"/>
</dbReference>
<dbReference type="Gene3D" id="3.40.1440.10">
    <property type="entry name" value="GIY-YIG endonuclease"/>
    <property type="match status" value="1"/>
</dbReference>
<dbReference type="Gene3D" id="3.30.420.10">
    <property type="entry name" value="Ribonuclease H-like superfamily/Ribonuclease H"/>
    <property type="match status" value="1"/>
</dbReference>
<dbReference type="PANTHER" id="PTHR30231">
    <property type="entry name" value="DNA POLYMERASE III SUBUNIT EPSILON"/>
    <property type="match status" value="1"/>
</dbReference>
<dbReference type="Pfam" id="PF00929">
    <property type="entry name" value="RNase_T"/>
    <property type="match status" value="1"/>
</dbReference>
<dbReference type="InterPro" id="IPR036397">
    <property type="entry name" value="RNaseH_sf"/>
</dbReference>
<dbReference type="CDD" id="cd06127">
    <property type="entry name" value="DEDDh"/>
    <property type="match status" value="1"/>
</dbReference>
<gene>
    <name evidence="4" type="ORF">EFY79_17190</name>
</gene>
<dbReference type="GO" id="GO:0003677">
    <property type="term" value="F:DNA binding"/>
    <property type="evidence" value="ECO:0007669"/>
    <property type="project" value="InterPro"/>
</dbReference>
<organism evidence="4 5">
    <name type="scientific">Hanamia caeni</name>
    <dbReference type="NCBI Taxonomy" id="2294116"/>
    <lineage>
        <taxon>Bacteria</taxon>
        <taxon>Pseudomonadati</taxon>
        <taxon>Bacteroidota</taxon>
        <taxon>Chitinophagia</taxon>
        <taxon>Chitinophagales</taxon>
        <taxon>Chitinophagaceae</taxon>
        <taxon>Hanamia</taxon>
    </lineage>
</organism>
<dbReference type="SUPFAM" id="SSF53098">
    <property type="entry name" value="Ribonuclease H-like"/>
    <property type="match status" value="1"/>
</dbReference>
<dbReference type="InterPro" id="IPR006054">
    <property type="entry name" value="DnaQ"/>
</dbReference>
<feature type="domain" description="GIY-YIG" evidence="3">
    <location>
        <begin position="197"/>
        <end position="275"/>
    </location>
</feature>
<dbReference type="AlphaFoldDB" id="A0A3M9N9H7"/>
<dbReference type="GO" id="GO:0006289">
    <property type="term" value="P:nucleotide-excision repair"/>
    <property type="evidence" value="ECO:0007669"/>
    <property type="project" value="InterPro"/>
</dbReference>
<dbReference type="PANTHER" id="PTHR30231:SF41">
    <property type="entry name" value="DNA POLYMERASE III SUBUNIT EPSILON"/>
    <property type="match status" value="1"/>
</dbReference>
<dbReference type="InterPro" id="IPR000305">
    <property type="entry name" value="GIY-YIG_endonuc"/>
</dbReference>
<dbReference type="InterPro" id="IPR047296">
    <property type="entry name" value="GIY-YIG_UvrC_Cho"/>
</dbReference>
<dbReference type="GO" id="GO:0008408">
    <property type="term" value="F:3'-5' exonuclease activity"/>
    <property type="evidence" value="ECO:0007669"/>
    <property type="project" value="TreeGrafter"/>
</dbReference>
<reference evidence="4 5" key="1">
    <citation type="submission" date="2018-11" db="EMBL/GenBank/DDBJ databases">
        <title>Draft genome sequence of Ferruginibacter sp. BO-59.</title>
        <authorList>
            <person name="Im W.T."/>
        </authorList>
    </citation>
    <scope>NUCLEOTIDE SEQUENCE [LARGE SCALE GENOMIC DNA]</scope>
    <source>
        <strain evidence="4 5">BO-59</strain>
    </source>
</reference>
<sequence length="460" mass="52407">MLFAIVDIETTGGYAAANGIIEIAVFISDGEKILNEFHSLINPYYTIPRFIESLTGITNSMVENEKDFKSVAAELYDLLHDKIFVAHNVNFDYSFVNHHLLACGYQLCCKKLCTVRLGRKIVPGLKGYGLGKICKHLGIEIEERHRAKGDARATATLLHYLLKMDTNGDVQAMLKGGSKEQFLPPNVVASDIKKLPAQPGVYYFHDKKGKVIYVGKAKNLSKRVNSHFSNNKPNRQKQEFLKKIYHVSFQVTATELMAFVLESTEIKKLWPDQNRSQKRFEPAYGIYSFEDSNGYMRLFIEKVRKNLKPLYKFASLSEGYSSLRKMVVEYGLCPKLCFLQSGNIECQSLANNACKGACEQRESSEDYNTRVLDCIYHIQSSLPTFALLDNGLKQQEKSCILIENGKFFGMGYLPFDIQVSCVEDLKTYLTPYAENEYIRGMVFQYAEKYPYKKIRFSSAE</sequence>
<dbReference type="OrthoDB" id="9803913at2"/>
<keyword evidence="5" id="KW-1185">Reference proteome</keyword>
<comment type="function">
    <text evidence="1">DNA polymerase III is a complex, multichain enzyme responsible for most of the replicative synthesis in bacteria. The epsilon subunit contain the editing function and is a proofreading 3'-5' exonuclease.</text>
</comment>
<name>A0A3M9N9H7_9BACT</name>
<dbReference type="SMART" id="SM00465">
    <property type="entry name" value="GIYc"/>
    <property type="match status" value="1"/>
</dbReference>
<evidence type="ECO:0000313" key="5">
    <source>
        <dbReference type="Proteomes" id="UP000267223"/>
    </source>
</evidence>
<dbReference type="NCBIfam" id="TIGR00573">
    <property type="entry name" value="dnaq"/>
    <property type="match status" value="1"/>
</dbReference>
<evidence type="ECO:0000259" key="3">
    <source>
        <dbReference type="PROSITE" id="PS50164"/>
    </source>
</evidence>
<dbReference type="Proteomes" id="UP000267223">
    <property type="component" value="Unassembled WGS sequence"/>
</dbReference>
<accession>A0A3M9N9H7</accession>
<dbReference type="InterPro" id="IPR013520">
    <property type="entry name" value="Ribonucl_H"/>
</dbReference>
<dbReference type="GO" id="GO:0005829">
    <property type="term" value="C:cytosol"/>
    <property type="evidence" value="ECO:0007669"/>
    <property type="project" value="TreeGrafter"/>
</dbReference>
<evidence type="ECO:0000256" key="1">
    <source>
        <dbReference type="ARBA" id="ARBA00025483"/>
    </source>
</evidence>
<dbReference type="Pfam" id="PF01541">
    <property type="entry name" value="GIY-YIG"/>
    <property type="match status" value="1"/>
</dbReference>
<proteinExistence type="predicted"/>
<dbReference type="RefSeq" id="WP_123121985.1">
    <property type="nucleotide sequence ID" value="NZ_RJJR01000015.1"/>
</dbReference>
<evidence type="ECO:0000313" key="4">
    <source>
        <dbReference type="EMBL" id="RNI34045.1"/>
    </source>
</evidence>
<dbReference type="InterPro" id="IPR012337">
    <property type="entry name" value="RNaseH-like_sf"/>
</dbReference>
<dbReference type="SUPFAM" id="SSF82771">
    <property type="entry name" value="GIY-YIG endonuclease"/>
    <property type="match status" value="1"/>
</dbReference>
<protein>
    <submittedName>
        <fullName evidence="4">DNA polymerase III subunit epsilon</fullName>
    </submittedName>
</protein>
<dbReference type="GO" id="GO:0003887">
    <property type="term" value="F:DNA-directed DNA polymerase activity"/>
    <property type="evidence" value="ECO:0007669"/>
    <property type="project" value="InterPro"/>
</dbReference>
<dbReference type="GO" id="GO:0045004">
    <property type="term" value="P:DNA replication proofreading"/>
    <property type="evidence" value="ECO:0007669"/>
    <property type="project" value="TreeGrafter"/>
</dbReference>
<dbReference type="CDD" id="cd10434">
    <property type="entry name" value="GIY-YIG_UvrC_Cho"/>
    <property type="match status" value="1"/>
</dbReference>
<dbReference type="PROSITE" id="PS50164">
    <property type="entry name" value="GIY_YIG"/>
    <property type="match status" value="1"/>
</dbReference>
<dbReference type="SMART" id="SM00479">
    <property type="entry name" value="EXOIII"/>
    <property type="match status" value="1"/>
</dbReference>
<evidence type="ECO:0000256" key="2">
    <source>
        <dbReference type="ARBA" id="ARBA00026073"/>
    </source>
</evidence>
<comment type="caution">
    <text evidence="4">The sequence shown here is derived from an EMBL/GenBank/DDBJ whole genome shotgun (WGS) entry which is preliminary data.</text>
</comment>
<dbReference type="EMBL" id="RJJR01000015">
    <property type="protein sequence ID" value="RNI34045.1"/>
    <property type="molecule type" value="Genomic_DNA"/>
</dbReference>
<comment type="subunit">
    <text evidence="2">DNA polymerase III contains a core (composed of alpha, epsilon and theta chains) that associates with a tau subunit. This core dimerizes to form the POLIII' complex. PolIII' associates with the gamma complex (composed of gamma, delta, delta', psi and chi chains) and with the beta chain to form the complete DNA polymerase III complex.</text>
</comment>